<organism evidence="2 3">
    <name type="scientific">Lachancea dasiensis</name>
    <dbReference type="NCBI Taxonomy" id="1072105"/>
    <lineage>
        <taxon>Eukaryota</taxon>
        <taxon>Fungi</taxon>
        <taxon>Dikarya</taxon>
        <taxon>Ascomycota</taxon>
        <taxon>Saccharomycotina</taxon>
        <taxon>Saccharomycetes</taxon>
        <taxon>Saccharomycetales</taxon>
        <taxon>Saccharomycetaceae</taxon>
        <taxon>Lachancea</taxon>
    </lineage>
</organism>
<dbReference type="STRING" id="1266660.A0A1G4J7K8"/>
<gene>
    <name evidence="2" type="ORF">LADA_0D08878G</name>
</gene>
<name>A0A1G4J7K8_9SACH</name>
<keyword evidence="3" id="KW-1185">Reference proteome</keyword>
<evidence type="ECO:0000256" key="1">
    <source>
        <dbReference type="SAM" id="MobiDB-lite"/>
    </source>
</evidence>
<accession>A0A1G4J7K8</accession>
<feature type="compositionally biased region" description="Basic and acidic residues" evidence="1">
    <location>
        <begin position="1"/>
        <end position="11"/>
    </location>
</feature>
<sequence length="566" mass="64654">MEFKQLTKVDPAETLPRGSPKSDLSVKSLIDTINNLDIGNAGCTSPNRESKMLTYEEAIAKNPDISQKFLFELSYKIKLRDFHLRCGSWNDEIPLGISSIQESQILSLDWTFSAEKKAFRTHLSGKGNGSNILSQMFTLDEGPKQFDDNSFLTALVIALEKNWIIWHLPCARPKLLAGPLFIPAPPHYELPNVAFEFKPWGSYKNYCGLGYNLYNLIRDRLKLSFGMSEQSPGLFLNNDGNFKGILCLLNHEILLMGCRADKMFDIKSNLTEVLEHTKGNEGWQIIGNEHRLYRIYSMDIQYERGVCMELGMKSEIEEFSSLLQIPMGRHIKSGNSQHYKVYHSLNWAQDRRYLNEAKAFLKEVSGKCRFDIAYFVSVMDTIQESESIAPIKFFIKYLLESKELFLKWKRHKHRRVMTVDVQTDASLKSHHAHIGFNVDLNNNAISVFSGAISGACPSANEAELLAIIRSRKRLREVKNILHLLDFRVRERVITDSLAAVALLAQSWDLPRSARSLRREYVDGELKILYIRSGDNFADLLTKRIGGAHLNSLLAQHFERRSTALQN</sequence>
<evidence type="ECO:0000313" key="3">
    <source>
        <dbReference type="Proteomes" id="UP000190274"/>
    </source>
</evidence>
<proteinExistence type="predicted"/>
<dbReference type="Proteomes" id="UP000190274">
    <property type="component" value="Chromosome D"/>
</dbReference>
<evidence type="ECO:0000313" key="2">
    <source>
        <dbReference type="EMBL" id="SCU85665.1"/>
    </source>
</evidence>
<dbReference type="EMBL" id="LT598454">
    <property type="protein sequence ID" value="SCU85665.1"/>
    <property type="molecule type" value="Genomic_DNA"/>
</dbReference>
<dbReference type="OrthoDB" id="5423336at2759"/>
<reference evidence="2 3" key="1">
    <citation type="submission" date="2016-03" db="EMBL/GenBank/DDBJ databases">
        <authorList>
            <person name="Devillers H."/>
        </authorList>
    </citation>
    <scope>NUCLEOTIDE SEQUENCE [LARGE SCALE GENOMIC DNA]</scope>
    <source>
        <strain evidence="2">CBS 10888</strain>
    </source>
</reference>
<feature type="region of interest" description="Disordered" evidence="1">
    <location>
        <begin position="1"/>
        <end position="22"/>
    </location>
</feature>
<protein>
    <submittedName>
        <fullName evidence="2">LADA_0D08878g1_1</fullName>
    </submittedName>
</protein>
<dbReference type="AlphaFoldDB" id="A0A1G4J7K8"/>